<gene>
    <name evidence="3" type="ORF">L228DRAFT_99545</name>
</gene>
<feature type="region of interest" description="Disordered" evidence="1">
    <location>
        <begin position="352"/>
        <end position="739"/>
    </location>
</feature>
<protein>
    <recommendedName>
        <fullName evidence="2">SEC7 domain-containing protein</fullName>
    </recommendedName>
</protein>
<feature type="compositionally biased region" description="Polar residues" evidence="1">
    <location>
        <begin position="1070"/>
        <end position="1082"/>
    </location>
</feature>
<sequence length="1561" mass="169642">MSSFDRRSSGQTHVKSRPTTPSHQGAPPETPVTKIRAGTTPKLSKDKNAAGEVNRARGARSPSASIDNVTPSPDNAADLKGRDSHDLSLSPRHVTRDSIVDHMLLSLDQISIGGGAAEVARPYPSFDRDESSVLPPRAPRRRGHTCTNSLSSDYNLFTAEGSERLTAFGSRRPRSNSSAHYPAGLDRLESVRADIQSAGGSHSRGGTGKKSSNGSGSSSVEFGYAQTYGSNRWVYSLDHRLDDRLVHSSPTNLSTMPEADLSHLYTSYDDYDAAPTPTVPAGPRRNQSSPSPSIHNSQTAHHGGLPAPLFMRSDSRPASGSGHNVRRPAPLGHAALREGFGGFNDELMVPTVLDPPAPSPTISFHKQSPVAVPPASTPPAKSRPGFFRRVFGSSKTSPLQRNMSAPQLPPVGLLSQSRSRPGSQGKVESPASQPSPAPRAISDENTPITARTQPSTLNKKPSSFFRRRKRSISVQNAPPVVPSLLQPPSFTDQAIPDPSPVSSLRTAMNPYLRGDDQRAGKKPEAKVENATVNDKEEEEEDRPRGFSPGYQPHKNATIRAVKSAEEEGDDVATPSRRKEKRSPLPNFDNAPRSRSSDNGTHGRSKPEVYEGSFLHDNSEEEEDEEHDDDHPHHLDRSAGPDAVKTSAGPTPVMSENQAAGSRQKSKLGDLVPQPSLLVPDAGMQKSQSDSALSIGANNRTGSGERKKQTIGSDRSSPTPQDGRLTPHSGLSLPLEGPTLSTKASVSSISDYKSAASLPIVQIDDEEIIKQESTTTKDATEQKKEITEEDRERAQDIFDGGERFVSKVQAAGWLGDATLVSERTRIAFMELFDWSSMSILFSMRSLCSKLVLRGETQQVDRILDAFASRWCECNPNHGFKAKDVVHTIAYSLLLLNTDLHLADIESKMTRNQFIKNTVPTVRRVALDSAPGEVETIRASTTPSRGPIPWVEPGSLGERASTLPPETKERRPSNEGTRPTQTLLKRFSQASGQDEVFGERPFDECGPLVNKPFTGSEKAWEFLIEAILRACYNSIRQNRLPLHGVIGERGTESQTSSSNNLSVNTHGVLRRSPSTISKAPSENFSFRGRPMDSRSTTGRLTSKTRSRPRIYHHSTVSSSRTSLDDQSSVFSPSTSSSTWSKYSLGKVNSAYSVDTFVSGQLPGDYKQSIGFANALSQAIIREETAYSGGSEESIRPLLEDETLELAGAPWAKEGIIKHKHHLDAADKKSKDRTWTECFAVVEKGWMRLFSFHAKSASTRNKNRNRPAVGGVVGGGNWSENAEDLGSFMLRHTIASALPPPGYSKSRPHVWALSLPSGAVHFFQVGTPEIVKEFVSTANYWSARLSKEPVMGGISNVEYGWSDAVINPALIGLDGSSGVPAAGPPAPAATAGSRPSLQSSIRSSIDHGPLSRARLPGDRVMISDWTPPQQSMMASVLLEEDQLSSLKAYVKNVETELQKHNELRSPLLLAFSPRHPNATKALANWERKSSYLLKEIVKFRTYIDSLNHAQTQKAQVYASRPESSAGKETVPVQEEHQGKCDEEVKAADEGADPKVMHGQTVEKE</sequence>
<feature type="region of interest" description="Disordered" evidence="1">
    <location>
        <begin position="196"/>
        <end position="218"/>
    </location>
</feature>
<dbReference type="SUPFAM" id="SSF50729">
    <property type="entry name" value="PH domain-like"/>
    <property type="match status" value="1"/>
</dbReference>
<feature type="compositionally biased region" description="Polar residues" evidence="1">
    <location>
        <begin position="709"/>
        <end position="719"/>
    </location>
</feature>
<feature type="region of interest" description="Disordered" evidence="1">
    <location>
        <begin position="1047"/>
        <end position="1135"/>
    </location>
</feature>
<dbReference type="InterPro" id="IPR035999">
    <property type="entry name" value="Sec7_dom_sf"/>
</dbReference>
<feature type="region of interest" description="Disordered" evidence="1">
    <location>
        <begin position="1"/>
        <end position="91"/>
    </location>
</feature>
<feature type="compositionally biased region" description="Low complexity" evidence="1">
    <location>
        <begin position="1385"/>
        <end position="1400"/>
    </location>
</feature>
<dbReference type="Proteomes" id="UP000076632">
    <property type="component" value="Unassembled WGS sequence"/>
</dbReference>
<feature type="compositionally biased region" description="Low complexity" evidence="1">
    <location>
        <begin position="429"/>
        <end position="440"/>
    </location>
</feature>
<feature type="compositionally biased region" description="Polar residues" evidence="1">
    <location>
        <begin position="684"/>
        <end position="701"/>
    </location>
</feature>
<dbReference type="PANTHER" id="PTHR10663:SF373">
    <property type="entry name" value="PH AND SEC7 DOMAIN-CONTAINING PROTEIN C11E3.11C"/>
    <property type="match status" value="1"/>
</dbReference>
<feature type="compositionally biased region" description="Polar residues" evidence="1">
    <location>
        <begin position="592"/>
        <end position="601"/>
    </location>
</feature>
<dbReference type="InterPro" id="IPR041681">
    <property type="entry name" value="PH_9"/>
</dbReference>
<dbReference type="InterPro" id="IPR023394">
    <property type="entry name" value="Sec7_C_sf"/>
</dbReference>
<dbReference type="SUPFAM" id="SSF48425">
    <property type="entry name" value="Sec7 domain"/>
    <property type="match status" value="1"/>
</dbReference>
<feature type="compositionally biased region" description="Polar residues" evidence="1">
    <location>
        <begin position="443"/>
        <end position="458"/>
    </location>
</feature>
<feature type="compositionally biased region" description="Polar residues" evidence="1">
    <location>
        <begin position="285"/>
        <end position="300"/>
    </location>
</feature>
<dbReference type="InterPro" id="IPR011993">
    <property type="entry name" value="PH-like_dom_sf"/>
</dbReference>
<dbReference type="InParanoid" id="A0A161TQG9"/>
<dbReference type="GO" id="GO:0005085">
    <property type="term" value="F:guanyl-nucleotide exchange factor activity"/>
    <property type="evidence" value="ECO:0007669"/>
    <property type="project" value="InterPro"/>
</dbReference>
<dbReference type="STRING" id="1328760.A0A161TQG9"/>
<feature type="compositionally biased region" description="Low complexity" evidence="1">
    <location>
        <begin position="209"/>
        <end position="218"/>
    </location>
</feature>
<dbReference type="EMBL" id="KV407456">
    <property type="protein sequence ID" value="KZF24576.1"/>
    <property type="molecule type" value="Genomic_DNA"/>
</dbReference>
<feature type="compositionally biased region" description="Polar residues" evidence="1">
    <location>
        <begin position="9"/>
        <end position="23"/>
    </location>
</feature>
<feature type="compositionally biased region" description="Basic and acidic residues" evidence="1">
    <location>
        <begin position="513"/>
        <end position="527"/>
    </location>
</feature>
<evidence type="ECO:0000313" key="3">
    <source>
        <dbReference type="EMBL" id="KZF24576.1"/>
    </source>
</evidence>
<feature type="region of interest" description="Disordered" evidence="1">
    <location>
        <begin position="931"/>
        <end position="980"/>
    </location>
</feature>
<dbReference type="SMART" id="SM00222">
    <property type="entry name" value="Sec7"/>
    <property type="match status" value="1"/>
</dbReference>
<dbReference type="Pfam" id="PF01369">
    <property type="entry name" value="Sec7"/>
    <property type="match status" value="1"/>
</dbReference>
<feature type="compositionally biased region" description="Basic residues" evidence="1">
    <location>
        <begin position="1100"/>
        <end position="1110"/>
    </location>
</feature>
<feature type="compositionally biased region" description="Basic and acidic residues" evidence="1">
    <location>
        <begin position="1530"/>
        <end position="1561"/>
    </location>
</feature>
<feature type="region of interest" description="Disordered" evidence="1">
    <location>
        <begin position="119"/>
        <end position="146"/>
    </location>
</feature>
<feature type="compositionally biased region" description="Polar residues" evidence="1">
    <location>
        <begin position="62"/>
        <end position="73"/>
    </location>
</feature>
<feature type="compositionally biased region" description="Low complexity" evidence="1">
    <location>
        <begin position="1115"/>
        <end position="1135"/>
    </location>
</feature>
<dbReference type="PANTHER" id="PTHR10663">
    <property type="entry name" value="GUANYL-NUCLEOTIDE EXCHANGE FACTOR"/>
    <property type="match status" value="1"/>
</dbReference>
<feature type="compositionally biased region" description="Polar residues" evidence="1">
    <location>
        <begin position="653"/>
        <end position="662"/>
    </location>
</feature>
<keyword evidence="4" id="KW-1185">Reference proteome</keyword>
<dbReference type="GeneID" id="28902184"/>
<dbReference type="Gene3D" id="1.10.1000.11">
    <property type="entry name" value="Arf Nucleotide-binding Site Opener,domain 2"/>
    <property type="match status" value="1"/>
</dbReference>
<dbReference type="InterPro" id="IPR000904">
    <property type="entry name" value="Sec7_dom"/>
</dbReference>
<dbReference type="OMA" id="FYTSIQK"/>
<name>A0A161TQG9_XYLHT</name>
<dbReference type="RefSeq" id="XP_018190131.1">
    <property type="nucleotide sequence ID" value="XM_018337047.1"/>
</dbReference>
<feature type="domain" description="SEC7" evidence="2">
    <location>
        <begin position="780"/>
        <end position="931"/>
    </location>
</feature>
<dbReference type="Gene3D" id="2.30.29.30">
    <property type="entry name" value="Pleckstrin-homology domain (PH domain)/Phosphotyrosine-binding domain (PTB)"/>
    <property type="match status" value="1"/>
</dbReference>
<feature type="region of interest" description="Disordered" evidence="1">
    <location>
        <begin position="1377"/>
        <end position="1409"/>
    </location>
</feature>
<feature type="compositionally biased region" description="Polar residues" evidence="1">
    <location>
        <begin position="1050"/>
        <end position="1063"/>
    </location>
</feature>
<feature type="compositionally biased region" description="Acidic residues" evidence="1">
    <location>
        <begin position="618"/>
        <end position="627"/>
    </location>
</feature>
<organism evidence="3 4">
    <name type="scientific">Xylona heveae (strain CBS 132557 / TC161)</name>
    <dbReference type="NCBI Taxonomy" id="1328760"/>
    <lineage>
        <taxon>Eukaryota</taxon>
        <taxon>Fungi</taxon>
        <taxon>Dikarya</taxon>
        <taxon>Ascomycota</taxon>
        <taxon>Pezizomycotina</taxon>
        <taxon>Xylonomycetes</taxon>
        <taxon>Xylonales</taxon>
        <taxon>Xylonaceae</taxon>
        <taxon>Xylona</taxon>
    </lineage>
</organism>
<evidence type="ECO:0000313" key="4">
    <source>
        <dbReference type="Proteomes" id="UP000076632"/>
    </source>
</evidence>
<feature type="region of interest" description="Disordered" evidence="1">
    <location>
        <begin position="271"/>
        <end position="329"/>
    </location>
</feature>
<evidence type="ECO:0000256" key="1">
    <source>
        <dbReference type="SAM" id="MobiDB-lite"/>
    </source>
</evidence>
<reference evidence="3 4" key="1">
    <citation type="journal article" date="2016" name="Fungal Biol.">
        <title>The genome of Xylona heveae provides a window into fungal endophytism.</title>
        <authorList>
            <person name="Gazis R."/>
            <person name="Kuo A."/>
            <person name="Riley R."/>
            <person name="LaButti K."/>
            <person name="Lipzen A."/>
            <person name="Lin J."/>
            <person name="Amirebrahimi M."/>
            <person name="Hesse C.N."/>
            <person name="Spatafora J.W."/>
            <person name="Henrissat B."/>
            <person name="Hainaut M."/>
            <person name="Grigoriev I.V."/>
            <person name="Hibbett D.S."/>
        </authorList>
    </citation>
    <scope>NUCLEOTIDE SEQUENCE [LARGE SCALE GENOMIC DNA]</scope>
    <source>
        <strain evidence="3 4">TC161</strain>
    </source>
</reference>
<feature type="region of interest" description="Disordered" evidence="1">
    <location>
        <begin position="1513"/>
        <end position="1561"/>
    </location>
</feature>
<dbReference type="OrthoDB" id="2157641at2759"/>
<feature type="compositionally biased region" description="Basic and acidic residues" evidence="1">
    <location>
        <begin position="628"/>
        <end position="638"/>
    </location>
</feature>
<feature type="compositionally biased region" description="Basic and acidic residues" evidence="1">
    <location>
        <begin position="77"/>
        <end position="86"/>
    </location>
</feature>
<feature type="compositionally biased region" description="Polar residues" evidence="1">
    <location>
        <begin position="393"/>
        <end position="405"/>
    </location>
</feature>
<dbReference type="GO" id="GO:0032012">
    <property type="term" value="P:regulation of ARF protein signal transduction"/>
    <property type="evidence" value="ECO:0007669"/>
    <property type="project" value="InterPro"/>
</dbReference>
<dbReference type="Pfam" id="PF15410">
    <property type="entry name" value="PH_9"/>
    <property type="match status" value="1"/>
</dbReference>
<proteinExistence type="predicted"/>
<dbReference type="PROSITE" id="PS50190">
    <property type="entry name" value="SEC7"/>
    <property type="match status" value="1"/>
</dbReference>
<accession>A0A161TQG9</accession>
<evidence type="ECO:0000259" key="2">
    <source>
        <dbReference type="PROSITE" id="PS50190"/>
    </source>
</evidence>